<evidence type="ECO:0000313" key="3">
    <source>
        <dbReference type="Proteomes" id="UP000030982"/>
    </source>
</evidence>
<reference evidence="2 3" key="1">
    <citation type="submission" date="2014-09" db="EMBL/GenBank/DDBJ databases">
        <title>Genome sequence of Sinomonas sp. MUSC 117.</title>
        <authorList>
            <person name="Lee L.-H."/>
        </authorList>
    </citation>
    <scope>NUCLEOTIDE SEQUENCE [LARGE SCALE GENOMIC DNA]</scope>
    <source>
        <strain evidence="2 3">MUSC 117</strain>
    </source>
</reference>
<proteinExistence type="predicted"/>
<gene>
    <name evidence="2" type="ORF">LK10_09020</name>
</gene>
<evidence type="ECO:0000313" key="2">
    <source>
        <dbReference type="EMBL" id="KHL03542.1"/>
    </source>
</evidence>
<organism evidence="2 3">
    <name type="scientific">Sinomonas humi</name>
    <dbReference type="NCBI Taxonomy" id="1338436"/>
    <lineage>
        <taxon>Bacteria</taxon>
        <taxon>Bacillati</taxon>
        <taxon>Actinomycetota</taxon>
        <taxon>Actinomycetes</taxon>
        <taxon>Micrococcales</taxon>
        <taxon>Micrococcaceae</taxon>
        <taxon>Sinomonas</taxon>
    </lineage>
</organism>
<dbReference type="SUPFAM" id="SSF51905">
    <property type="entry name" value="FAD/NAD(P)-binding domain"/>
    <property type="match status" value="1"/>
</dbReference>
<dbReference type="InterPro" id="IPR006076">
    <property type="entry name" value="FAD-dep_OxRdtase"/>
</dbReference>
<keyword evidence="3" id="KW-1185">Reference proteome</keyword>
<protein>
    <recommendedName>
        <fullName evidence="1">FAD dependent oxidoreductase domain-containing protein</fullName>
    </recommendedName>
</protein>
<name>A0A0B2ANP8_9MICC</name>
<dbReference type="InterPro" id="IPR036188">
    <property type="entry name" value="FAD/NAD-bd_sf"/>
</dbReference>
<dbReference type="Proteomes" id="UP000030982">
    <property type="component" value="Unassembled WGS sequence"/>
</dbReference>
<comment type="caution">
    <text evidence="2">The sequence shown here is derived from an EMBL/GenBank/DDBJ whole genome shotgun (WGS) entry which is preliminary data.</text>
</comment>
<dbReference type="Gene3D" id="3.30.9.10">
    <property type="entry name" value="D-Amino Acid Oxidase, subunit A, domain 2"/>
    <property type="match status" value="1"/>
</dbReference>
<sequence length="103" mass="11058">MRDASGQYSIPEPVVDELLGEASRLLEGMPRLKADSWKIGLKPIPGDGEPVFGELAKVPGCYVAFTHSGATLALIAGELISHEVATGVRHPMLATFRPERFEG</sequence>
<accession>A0A0B2ANP8</accession>
<feature type="domain" description="FAD dependent oxidoreductase" evidence="1">
    <location>
        <begin position="9"/>
        <end position="81"/>
    </location>
</feature>
<dbReference type="Pfam" id="PF01266">
    <property type="entry name" value="DAO"/>
    <property type="match status" value="1"/>
</dbReference>
<dbReference type="EMBL" id="JTDL01000098">
    <property type="protein sequence ID" value="KHL03542.1"/>
    <property type="molecule type" value="Genomic_DNA"/>
</dbReference>
<evidence type="ECO:0000259" key="1">
    <source>
        <dbReference type="Pfam" id="PF01266"/>
    </source>
</evidence>
<dbReference type="AlphaFoldDB" id="A0A0B2ANP8"/>
<dbReference type="STRING" id="1338436.LK10_09020"/>
<dbReference type="Gene3D" id="3.50.50.60">
    <property type="entry name" value="FAD/NAD(P)-binding domain"/>
    <property type="match status" value="1"/>
</dbReference>